<dbReference type="EMBL" id="JBBNAF010000012">
    <property type="protein sequence ID" value="KAK9093482.1"/>
    <property type="molecule type" value="Genomic_DNA"/>
</dbReference>
<dbReference type="InterPro" id="IPR008930">
    <property type="entry name" value="Terpenoid_cyclase/PrenylTrfase"/>
</dbReference>
<proteinExistence type="predicted"/>
<dbReference type="PANTHER" id="PTHR11764">
    <property type="entry name" value="TERPENE CYCLASE/MUTASE FAMILY MEMBER"/>
    <property type="match status" value="1"/>
</dbReference>
<dbReference type="Gene3D" id="1.50.10.20">
    <property type="match status" value="1"/>
</dbReference>
<protein>
    <submittedName>
        <fullName evidence="2">Uncharacterized protein</fullName>
    </submittedName>
</protein>
<evidence type="ECO:0000313" key="2">
    <source>
        <dbReference type="EMBL" id="KAK9093482.1"/>
    </source>
</evidence>
<dbReference type="PANTHER" id="PTHR11764:SF58">
    <property type="entry name" value="BETA-AMYRIN SYNTHASE-RELATED"/>
    <property type="match status" value="1"/>
</dbReference>
<evidence type="ECO:0000313" key="3">
    <source>
        <dbReference type="Proteomes" id="UP001420932"/>
    </source>
</evidence>
<dbReference type="GO" id="GO:0042300">
    <property type="term" value="F:beta-amyrin synthase activity"/>
    <property type="evidence" value="ECO:0007669"/>
    <property type="project" value="TreeGrafter"/>
</dbReference>
<accession>A0AAP0EMI8</accession>
<reference evidence="2 3" key="1">
    <citation type="submission" date="2024-01" db="EMBL/GenBank/DDBJ databases">
        <title>Genome assemblies of Stephania.</title>
        <authorList>
            <person name="Yang L."/>
        </authorList>
    </citation>
    <scope>NUCLEOTIDE SEQUENCE [LARGE SCALE GENOMIC DNA]</scope>
    <source>
        <strain evidence="2">YNDBR</strain>
        <tissue evidence="2">Leaf</tissue>
    </source>
</reference>
<dbReference type="GO" id="GO:0005811">
    <property type="term" value="C:lipid droplet"/>
    <property type="evidence" value="ECO:0007669"/>
    <property type="project" value="InterPro"/>
</dbReference>
<gene>
    <name evidence="2" type="ORF">Syun_028393</name>
</gene>
<organism evidence="2 3">
    <name type="scientific">Stephania yunnanensis</name>
    <dbReference type="NCBI Taxonomy" id="152371"/>
    <lineage>
        <taxon>Eukaryota</taxon>
        <taxon>Viridiplantae</taxon>
        <taxon>Streptophyta</taxon>
        <taxon>Embryophyta</taxon>
        <taxon>Tracheophyta</taxon>
        <taxon>Spermatophyta</taxon>
        <taxon>Magnoliopsida</taxon>
        <taxon>Ranunculales</taxon>
        <taxon>Menispermaceae</taxon>
        <taxon>Menispermoideae</taxon>
        <taxon>Cissampelideae</taxon>
        <taxon>Stephania</taxon>
    </lineage>
</organism>
<dbReference type="Proteomes" id="UP001420932">
    <property type="component" value="Unassembled WGS sequence"/>
</dbReference>
<sequence length="114" mass="13271">MVFCICDDSTIYKESLRSLSTFVSIFIAFKVLNMMACWAEDPTSDVFKYHLARIPDYLWVAEDGMKMQVLKSWFKEIHLAILNACIVISLKEHGLSRIKIWGGKSQIAQQKHWR</sequence>
<keyword evidence="3" id="KW-1185">Reference proteome</keyword>
<comment type="caution">
    <text evidence="2">The sequence shown here is derived from an EMBL/GenBank/DDBJ whole genome shotgun (WGS) entry which is preliminary data.</text>
</comment>
<dbReference type="InterPro" id="IPR018333">
    <property type="entry name" value="Squalene_cyclase"/>
</dbReference>
<dbReference type="GO" id="GO:0016104">
    <property type="term" value="P:triterpenoid biosynthetic process"/>
    <property type="evidence" value="ECO:0007669"/>
    <property type="project" value="InterPro"/>
</dbReference>
<evidence type="ECO:0000256" key="1">
    <source>
        <dbReference type="ARBA" id="ARBA00023235"/>
    </source>
</evidence>
<dbReference type="AlphaFoldDB" id="A0AAP0EMI8"/>
<keyword evidence="1" id="KW-0413">Isomerase</keyword>
<dbReference type="SUPFAM" id="SSF48239">
    <property type="entry name" value="Terpenoid cyclases/Protein prenyltransferases"/>
    <property type="match status" value="1"/>
</dbReference>
<name>A0AAP0EMI8_9MAGN</name>